<dbReference type="InParanoid" id="A0A3Q7HUW4"/>
<evidence type="ECO:0000313" key="2">
    <source>
        <dbReference type="EnsemblPlants" id="Solyc08g078750.3.1"/>
    </source>
</evidence>
<feature type="region of interest" description="Disordered" evidence="1">
    <location>
        <begin position="222"/>
        <end position="270"/>
    </location>
</feature>
<organism evidence="2">
    <name type="scientific">Solanum lycopersicum</name>
    <name type="common">Tomato</name>
    <name type="synonym">Lycopersicon esculentum</name>
    <dbReference type="NCBI Taxonomy" id="4081"/>
    <lineage>
        <taxon>Eukaryota</taxon>
        <taxon>Viridiplantae</taxon>
        <taxon>Streptophyta</taxon>
        <taxon>Embryophyta</taxon>
        <taxon>Tracheophyta</taxon>
        <taxon>Spermatophyta</taxon>
        <taxon>Magnoliopsida</taxon>
        <taxon>eudicotyledons</taxon>
        <taxon>Gunneridae</taxon>
        <taxon>Pentapetalae</taxon>
        <taxon>asterids</taxon>
        <taxon>lamiids</taxon>
        <taxon>Solanales</taxon>
        <taxon>Solanaceae</taxon>
        <taxon>Solanoideae</taxon>
        <taxon>Solaneae</taxon>
        <taxon>Solanum</taxon>
        <taxon>Solanum subgen. Lycopersicon</taxon>
    </lineage>
</organism>
<dbReference type="Proteomes" id="UP000004994">
    <property type="component" value="Chromosome 8"/>
</dbReference>
<keyword evidence="3" id="KW-1185">Reference proteome</keyword>
<evidence type="ECO:0000313" key="3">
    <source>
        <dbReference type="Proteomes" id="UP000004994"/>
    </source>
</evidence>
<feature type="compositionally biased region" description="Basic and acidic residues" evidence="1">
    <location>
        <begin position="145"/>
        <end position="162"/>
    </location>
</feature>
<feature type="region of interest" description="Disordered" evidence="1">
    <location>
        <begin position="178"/>
        <end position="206"/>
    </location>
</feature>
<dbReference type="Gramene" id="Solyc08g078750.3.1">
    <property type="protein sequence ID" value="Solyc08g078750.3.1"/>
    <property type="gene ID" value="Solyc08g078750.3"/>
</dbReference>
<dbReference type="STRING" id="4081.A0A3Q7HUW4"/>
<feature type="compositionally biased region" description="Basic and acidic residues" evidence="1">
    <location>
        <begin position="225"/>
        <end position="234"/>
    </location>
</feature>
<protein>
    <submittedName>
        <fullName evidence="2">Uncharacterized protein</fullName>
    </submittedName>
</protein>
<dbReference type="AlphaFoldDB" id="A0A3Q7HUW4"/>
<reference evidence="2" key="1">
    <citation type="journal article" date="2012" name="Nature">
        <title>The tomato genome sequence provides insights into fleshy fruit evolution.</title>
        <authorList>
            <consortium name="Tomato Genome Consortium"/>
        </authorList>
    </citation>
    <scope>NUCLEOTIDE SEQUENCE [LARGE SCALE GENOMIC DNA]</scope>
    <source>
        <strain evidence="2">cv. Heinz 1706</strain>
    </source>
</reference>
<dbReference type="PANTHER" id="PTHR31861:SF15">
    <property type="entry name" value="DUF577 DOMAIN-CONTAINING PROTEIN"/>
    <property type="match status" value="1"/>
</dbReference>
<accession>A0A3Q7HUW4</accession>
<reference evidence="2" key="2">
    <citation type="submission" date="2019-01" db="UniProtKB">
        <authorList>
            <consortium name="EnsemblPlants"/>
        </authorList>
    </citation>
    <scope>IDENTIFICATION</scope>
    <source>
        <strain evidence="2">cv. Heinz 1706</strain>
    </source>
</reference>
<dbReference type="PANTHER" id="PTHR31861">
    <property type="entry name" value="OS10G0507500 PROTEIN"/>
    <property type="match status" value="1"/>
</dbReference>
<proteinExistence type="predicted"/>
<sequence length="270" mass="31112">MYSATWKAAGLSIICNSICCEDHFEWHRINCLSAGVEDSSYIVKKHSACENYALIGVKLIYYISSSYVVDSKFRLKNLKKSIWNVNFSWKFGGGRRYEILMITRASITEVIFKVKKFKITPRNVYNFDNREKVNPSIASSHVKKSSSEQKSPEEKPGKKDSNHINLFEGIRIFDPVKAKDEEKDGRDKKRAKKEQPPRVITPEDEKYRLGYGIVGKGTKLPWYLEKPKEDSGEKSDEDNDYSRPVKKSNGKKTVEEFEEMEDSLVKTISQ</sequence>
<name>A0A3Q7HUW4_SOLLC</name>
<dbReference type="EnsemblPlants" id="Solyc08g078750.3.1">
    <property type="protein sequence ID" value="Solyc08g078750.3.1"/>
    <property type="gene ID" value="Solyc08g078750.3"/>
</dbReference>
<feature type="region of interest" description="Disordered" evidence="1">
    <location>
        <begin position="136"/>
        <end position="162"/>
    </location>
</feature>
<evidence type="ECO:0000256" key="1">
    <source>
        <dbReference type="SAM" id="MobiDB-lite"/>
    </source>
</evidence>